<evidence type="ECO:0000256" key="11">
    <source>
        <dbReference type="ARBA" id="ARBA00029811"/>
    </source>
</evidence>
<keyword evidence="6" id="KW-0645">Protease</keyword>
<dbReference type="PRINTS" id="PR00756">
    <property type="entry name" value="ALADIPTASE"/>
</dbReference>
<evidence type="ECO:0000313" key="18">
    <source>
        <dbReference type="Proteomes" id="UP000599437"/>
    </source>
</evidence>
<dbReference type="InterPro" id="IPR027268">
    <property type="entry name" value="Peptidase_M4/M1_CTD_sf"/>
</dbReference>
<dbReference type="Proteomes" id="UP000599437">
    <property type="component" value="Unassembled WGS sequence"/>
</dbReference>
<dbReference type="InterPro" id="IPR045357">
    <property type="entry name" value="Aminopeptidase_N-like_N"/>
</dbReference>
<feature type="compositionally biased region" description="Basic and acidic residues" evidence="13">
    <location>
        <begin position="70"/>
        <end position="88"/>
    </location>
</feature>
<comment type="similarity">
    <text evidence="3">Belongs to the peptidase M1 family.</text>
</comment>
<evidence type="ECO:0000256" key="9">
    <source>
        <dbReference type="ARBA" id="ARBA00022833"/>
    </source>
</evidence>
<evidence type="ECO:0000259" key="16">
    <source>
        <dbReference type="Pfam" id="PF17900"/>
    </source>
</evidence>
<evidence type="ECO:0000256" key="4">
    <source>
        <dbReference type="ARBA" id="ARBA00012564"/>
    </source>
</evidence>
<evidence type="ECO:0000256" key="1">
    <source>
        <dbReference type="ARBA" id="ARBA00000098"/>
    </source>
</evidence>
<feature type="signal peptide" evidence="14">
    <location>
        <begin position="1"/>
        <end position="27"/>
    </location>
</feature>
<sequence>MDQWTRVRRTVPAVAVATLLALTPASCTSLGSVGGVRGAPGASGVRDPYFPRLGNGGYDVQRYALTLDYTPRRAADGDRPGRTGRADHGGPPGRLTGTAEITARATQDLSAFNLDLHGLDVTSATVEGAEAAVNRAGDELTLRPDTELTDGQTFTTVVRYSGNPATLVDADDSREGWLTTRDGAVALGQPSGSMTWFPGNNHPSDKASYDITITVPKGLKAVSNGELRSERTRGGRTTFAWHNGDPMASYLATVAIGTYETKTSRTPSGVPVYTAVDPTVARSSAKVLATVPEVMEWAAEKFGPYPFSSTGAIVERGNDSEYALETQTKPVFPGAPDQGLLVHELAHQWFGDSVTPKTWRDMWLNEGFATYAEWLWAEDVERIPVGASFRRAFAEKANWAFPPATPPSAAEISAEPVYGRGAMVIHKVREAVGDDKFYAIVRGWTAAHRHGNASTDDFTAYVEKESGKDLKGLWDTWLYGKSKPGGGGGG</sequence>
<evidence type="ECO:0000259" key="15">
    <source>
        <dbReference type="Pfam" id="PF01433"/>
    </source>
</evidence>
<feature type="chain" id="PRO_5045434174" description="Aminopeptidase N" evidence="14">
    <location>
        <begin position="28"/>
        <end position="490"/>
    </location>
</feature>
<evidence type="ECO:0000256" key="2">
    <source>
        <dbReference type="ARBA" id="ARBA00001947"/>
    </source>
</evidence>
<dbReference type="SUPFAM" id="SSF63737">
    <property type="entry name" value="Leukotriene A4 hydrolase N-terminal domain"/>
    <property type="match status" value="1"/>
</dbReference>
<evidence type="ECO:0000256" key="7">
    <source>
        <dbReference type="ARBA" id="ARBA00022723"/>
    </source>
</evidence>
<feature type="domain" description="Peptidase M1 membrane alanine aminopeptidase" evidence="15">
    <location>
        <begin position="340"/>
        <end position="477"/>
    </location>
</feature>
<dbReference type="EC" id="3.4.11.2" evidence="4"/>
<dbReference type="SUPFAM" id="SSF55486">
    <property type="entry name" value="Metalloproteases ('zincins'), catalytic domain"/>
    <property type="match status" value="1"/>
</dbReference>
<evidence type="ECO:0000256" key="6">
    <source>
        <dbReference type="ARBA" id="ARBA00022670"/>
    </source>
</evidence>
<evidence type="ECO:0000256" key="5">
    <source>
        <dbReference type="ARBA" id="ARBA00015611"/>
    </source>
</evidence>
<dbReference type="InterPro" id="IPR050344">
    <property type="entry name" value="Peptidase_M1_aminopeptidases"/>
</dbReference>
<proteinExistence type="inferred from homology"/>
<keyword evidence="9" id="KW-0862">Zinc</keyword>
<accession>A0ABQ3DZZ8</accession>
<dbReference type="PANTHER" id="PTHR11533:SF297">
    <property type="entry name" value="AMINOPEPTIDASE N"/>
    <property type="match status" value="1"/>
</dbReference>
<keyword evidence="7" id="KW-0479">Metal-binding</keyword>
<feature type="domain" description="Aminopeptidase N-like N-terminal" evidence="16">
    <location>
        <begin position="95"/>
        <end position="251"/>
    </location>
</feature>
<comment type="cofactor">
    <cofactor evidence="2">
        <name>Zn(2+)</name>
        <dbReference type="ChEBI" id="CHEBI:29105"/>
    </cofactor>
</comment>
<organism evidence="17 18">
    <name type="scientific">Streptomyces chryseus</name>
    <dbReference type="NCBI Taxonomy" id="68186"/>
    <lineage>
        <taxon>Bacteria</taxon>
        <taxon>Bacillati</taxon>
        <taxon>Actinomycetota</taxon>
        <taxon>Actinomycetes</taxon>
        <taxon>Kitasatosporales</taxon>
        <taxon>Streptomycetaceae</taxon>
        <taxon>Streptomyces</taxon>
    </lineage>
</organism>
<feature type="region of interest" description="Disordered" evidence="13">
    <location>
        <begin position="69"/>
        <end position="94"/>
    </location>
</feature>
<evidence type="ECO:0000256" key="13">
    <source>
        <dbReference type="SAM" id="MobiDB-lite"/>
    </source>
</evidence>
<name>A0ABQ3DZZ8_9ACTN</name>
<evidence type="ECO:0000256" key="14">
    <source>
        <dbReference type="SAM" id="SignalP"/>
    </source>
</evidence>
<comment type="catalytic activity">
    <reaction evidence="1">
        <text>Release of an N-terminal amino acid, Xaa-|-Yaa- from a peptide, amide or arylamide. Xaa is preferably Ala, but may be most amino acids including Pro (slow action). When a terminal hydrophobic residue is followed by a prolyl residue, the two may be released as an intact Xaa-Pro dipeptide.</text>
        <dbReference type="EC" id="3.4.11.2"/>
    </reaction>
</comment>
<evidence type="ECO:0000256" key="10">
    <source>
        <dbReference type="ARBA" id="ARBA00023049"/>
    </source>
</evidence>
<evidence type="ECO:0000313" key="17">
    <source>
        <dbReference type="EMBL" id="GHB20646.1"/>
    </source>
</evidence>
<dbReference type="InterPro" id="IPR014782">
    <property type="entry name" value="Peptidase_M1_dom"/>
</dbReference>
<gene>
    <name evidence="17" type="ORF">GCM10010346_50580</name>
</gene>
<comment type="caution">
    <text evidence="17">The sequence shown here is derived from an EMBL/GenBank/DDBJ whole genome shotgun (WGS) entry which is preliminary data.</text>
</comment>
<dbReference type="Gene3D" id="1.10.390.10">
    <property type="entry name" value="Neutral Protease Domain 2"/>
    <property type="match status" value="1"/>
</dbReference>
<protein>
    <recommendedName>
        <fullName evidence="5">Aminopeptidase N</fullName>
        <ecNumber evidence="4">3.4.11.2</ecNumber>
    </recommendedName>
    <alternativeName>
        <fullName evidence="11">Alanine aminopeptidase</fullName>
    </alternativeName>
    <alternativeName>
        <fullName evidence="12">Lysyl aminopeptidase</fullName>
    </alternativeName>
</protein>
<dbReference type="Pfam" id="PF01433">
    <property type="entry name" value="Peptidase_M1"/>
    <property type="match status" value="1"/>
</dbReference>
<dbReference type="EMBL" id="BMVO01000020">
    <property type="protein sequence ID" value="GHB20646.1"/>
    <property type="molecule type" value="Genomic_DNA"/>
</dbReference>
<dbReference type="CDD" id="cd09603">
    <property type="entry name" value="M1_APN_like"/>
    <property type="match status" value="1"/>
</dbReference>
<keyword evidence="10" id="KW-0482">Metalloprotease</keyword>
<evidence type="ECO:0000256" key="12">
    <source>
        <dbReference type="ARBA" id="ARBA00031533"/>
    </source>
</evidence>
<keyword evidence="18" id="KW-1185">Reference proteome</keyword>
<dbReference type="Pfam" id="PF17900">
    <property type="entry name" value="Peptidase_M1_N"/>
    <property type="match status" value="1"/>
</dbReference>
<keyword evidence="8" id="KW-0378">Hydrolase</keyword>
<dbReference type="InterPro" id="IPR042097">
    <property type="entry name" value="Aminopeptidase_N-like_N_sf"/>
</dbReference>
<evidence type="ECO:0000256" key="8">
    <source>
        <dbReference type="ARBA" id="ARBA00022801"/>
    </source>
</evidence>
<evidence type="ECO:0000256" key="3">
    <source>
        <dbReference type="ARBA" id="ARBA00010136"/>
    </source>
</evidence>
<dbReference type="InterPro" id="IPR001930">
    <property type="entry name" value="Peptidase_M1"/>
</dbReference>
<dbReference type="Gene3D" id="2.60.40.1730">
    <property type="entry name" value="tricorn interacting facor f3 domain"/>
    <property type="match status" value="1"/>
</dbReference>
<dbReference type="PANTHER" id="PTHR11533">
    <property type="entry name" value="PROTEASE M1 ZINC METALLOPROTEASE"/>
    <property type="match status" value="1"/>
</dbReference>
<reference evidence="18" key="1">
    <citation type="journal article" date="2019" name="Int. J. Syst. Evol. Microbiol.">
        <title>The Global Catalogue of Microorganisms (GCM) 10K type strain sequencing project: providing services to taxonomists for standard genome sequencing and annotation.</title>
        <authorList>
            <consortium name="The Broad Institute Genomics Platform"/>
            <consortium name="The Broad Institute Genome Sequencing Center for Infectious Disease"/>
            <person name="Wu L."/>
            <person name="Ma J."/>
        </authorList>
    </citation>
    <scope>NUCLEOTIDE SEQUENCE [LARGE SCALE GENOMIC DNA]</scope>
    <source>
        <strain evidence="18">JCM 4737</strain>
    </source>
</reference>
<dbReference type="RefSeq" id="WP_189716058.1">
    <property type="nucleotide sequence ID" value="NZ_BMVO01000020.1"/>
</dbReference>
<keyword evidence="14" id="KW-0732">Signal</keyword>